<organism evidence="1 3">
    <name type="scientific">Thermus brockianus</name>
    <dbReference type="NCBI Taxonomy" id="56956"/>
    <lineage>
        <taxon>Bacteria</taxon>
        <taxon>Thermotogati</taxon>
        <taxon>Deinococcota</taxon>
        <taxon>Deinococci</taxon>
        <taxon>Thermales</taxon>
        <taxon>Thermaceae</taxon>
        <taxon>Thermus</taxon>
    </lineage>
</organism>
<dbReference type="EMBL" id="CP016312">
    <property type="protein sequence ID" value="APD08771.1"/>
    <property type="molecule type" value="Genomic_DNA"/>
</dbReference>
<dbReference type="Proteomes" id="UP000182993">
    <property type="component" value="Chromosome"/>
</dbReference>
<reference evidence="1" key="2">
    <citation type="journal article" date="2017" name="Stand. Genomic Sci.">
        <title>Complete genome sequence of Thermus brockianus GE-1 reveals key enzymes of xylan/xylose metabolism.</title>
        <authorList>
            <person name="Schaefers C."/>
            <person name="Blank S."/>
            <person name="Wiebusch S."/>
            <person name="Elleuche S."/>
            <person name="Antranikian G."/>
        </authorList>
    </citation>
    <scope>NUCLEOTIDE SEQUENCE</scope>
    <source>
        <strain evidence="1">GE-1</strain>
    </source>
</reference>
<dbReference type="OrthoDB" id="32340at2"/>
<evidence type="ECO:0000313" key="4">
    <source>
        <dbReference type="Proteomes" id="UP000831120"/>
    </source>
</evidence>
<name>A0A1J0LST8_THEBO</name>
<proteinExistence type="predicted"/>
<reference evidence="3" key="1">
    <citation type="submission" date="2016-06" db="EMBL/GenBank/DDBJ databases">
        <title>Whole genome sequencing of Thermus brockianus strain GE-1.</title>
        <authorList>
            <person name="Schaefers C."/>
            <person name="Blank S."/>
            <person name="Wiebusch S."/>
            <person name="Elleuche S."/>
            <person name="Antranikian G."/>
        </authorList>
    </citation>
    <scope>NUCLEOTIDE SEQUENCE [LARGE SCALE GENOMIC DNA]</scope>
    <source>
        <strain evidence="3">GE-1</strain>
    </source>
</reference>
<dbReference type="KEGG" id="tbc:A0O31_00571"/>
<dbReference type="AlphaFoldDB" id="A0A1J0LST8"/>
<gene>
    <name evidence="1" type="ORF">A0O31_00571</name>
    <name evidence="2" type="ORF">TbrSNM41_05980</name>
</gene>
<dbReference type="EMBL" id="AP025593">
    <property type="protein sequence ID" value="BDG15864.1"/>
    <property type="molecule type" value="Genomic_DNA"/>
</dbReference>
<dbReference type="Proteomes" id="UP000831120">
    <property type="component" value="Chromosome"/>
</dbReference>
<protein>
    <submittedName>
        <fullName evidence="1">Uncharacterized protein</fullName>
    </submittedName>
</protein>
<reference evidence="2 4" key="3">
    <citation type="journal article" date="2022" name="Microbiol. Resour. Announc.">
        <title>Complete Genome Sequences of Thermus Strains Isolated from Senami Hot Spring in Japan.</title>
        <authorList>
            <person name="Miyazaki K."/>
        </authorList>
    </citation>
    <scope>NUCLEOTIDE SEQUENCE [LARGE SCALE GENOMIC DNA]</scope>
    <source>
        <strain evidence="2 4">SNM4-1</strain>
    </source>
</reference>
<keyword evidence="4" id="KW-1185">Reference proteome</keyword>
<evidence type="ECO:0000313" key="1">
    <source>
        <dbReference type="EMBL" id="APD08771.1"/>
    </source>
</evidence>
<dbReference type="RefSeq" id="WP_071676583.1">
    <property type="nucleotide sequence ID" value="NZ_AP025593.1"/>
</dbReference>
<evidence type="ECO:0000313" key="2">
    <source>
        <dbReference type="EMBL" id="BDG15864.1"/>
    </source>
</evidence>
<evidence type="ECO:0000313" key="3">
    <source>
        <dbReference type="Proteomes" id="UP000182993"/>
    </source>
</evidence>
<sequence>MELGELVQRLRQDYPKGLSGERDALVTLLVQRGYPHAEAVRLAQALEAQGYAHFLPGAKSRWFFTEKPLDLQALMRALDQEYREFVGEGDEEEEALAFLTAQLEGDRAVAREVLEALRLAGYVETAYSPELERNRLFFRFPEALRLWG</sequence>
<accession>A0A1J0LST8</accession>